<dbReference type="Proteomes" id="UP000481861">
    <property type="component" value="Unassembled WGS sequence"/>
</dbReference>
<name>A0A7C8I6I8_9PLEO</name>
<dbReference type="EMBL" id="JAADJZ010000010">
    <property type="protein sequence ID" value="KAF2871994.1"/>
    <property type="molecule type" value="Genomic_DNA"/>
</dbReference>
<dbReference type="PANTHER" id="PTHR32440:SF11">
    <property type="entry name" value="METALLOPHOSPHOESTERASE DOMAIN-CONTAINING PROTEIN"/>
    <property type="match status" value="1"/>
</dbReference>
<evidence type="ECO:0000259" key="1">
    <source>
        <dbReference type="Pfam" id="PF00149"/>
    </source>
</evidence>
<feature type="domain" description="Calcineurin-like phosphoesterase" evidence="1">
    <location>
        <begin position="37"/>
        <end position="304"/>
    </location>
</feature>
<accession>A0A7C8I6I8</accession>
<dbReference type="SUPFAM" id="SSF56300">
    <property type="entry name" value="Metallo-dependent phosphatases"/>
    <property type="match status" value="1"/>
</dbReference>
<dbReference type="PANTHER" id="PTHR32440">
    <property type="entry name" value="PHOSPHATASE DCR2-RELATED-RELATED"/>
    <property type="match status" value="1"/>
</dbReference>
<evidence type="ECO:0000313" key="3">
    <source>
        <dbReference type="Proteomes" id="UP000481861"/>
    </source>
</evidence>
<reference evidence="2 3" key="1">
    <citation type="submission" date="2020-01" db="EMBL/GenBank/DDBJ databases">
        <authorList>
            <consortium name="DOE Joint Genome Institute"/>
            <person name="Haridas S."/>
            <person name="Albert R."/>
            <person name="Binder M."/>
            <person name="Bloem J."/>
            <person name="Labutti K."/>
            <person name="Salamov A."/>
            <person name="Andreopoulos B."/>
            <person name="Baker S.E."/>
            <person name="Barry K."/>
            <person name="Bills G."/>
            <person name="Bluhm B.H."/>
            <person name="Cannon C."/>
            <person name="Castanera R."/>
            <person name="Culley D.E."/>
            <person name="Daum C."/>
            <person name="Ezra D."/>
            <person name="Gonzalez J.B."/>
            <person name="Henrissat B."/>
            <person name="Kuo A."/>
            <person name="Liang C."/>
            <person name="Lipzen A."/>
            <person name="Lutzoni F."/>
            <person name="Magnuson J."/>
            <person name="Mondo S."/>
            <person name="Nolan M."/>
            <person name="Ohm R."/>
            <person name="Pangilinan J."/>
            <person name="Park H.-J.H."/>
            <person name="Ramirez L."/>
            <person name="Alfaro M."/>
            <person name="Sun H."/>
            <person name="Tritt A."/>
            <person name="Yoshinaga Y."/>
            <person name="Zwiers L.-H.L."/>
            <person name="Turgeon B.G."/>
            <person name="Goodwin S.B."/>
            <person name="Spatafora J.W."/>
            <person name="Crous P.W."/>
            <person name="Grigoriev I.V."/>
        </authorList>
    </citation>
    <scope>NUCLEOTIDE SEQUENCE [LARGE SCALE GENOMIC DNA]</scope>
    <source>
        <strain evidence="2 3">CBS 611.86</strain>
    </source>
</reference>
<protein>
    <submittedName>
        <fullName evidence="2">Metallo-dependent phosphatase-like protein</fullName>
    </submittedName>
</protein>
<dbReference type="InterPro" id="IPR029052">
    <property type="entry name" value="Metallo-depent_PP-like"/>
</dbReference>
<gene>
    <name evidence="2" type="ORF">BDV95DRAFT_635549</name>
</gene>
<organism evidence="2 3">
    <name type="scientific">Massariosphaeria phaeospora</name>
    <dbReference type="NCBI Taxonomy" id="100035"/>
    <lineage>
        <taxon>Eukaryota</taxon>
        <taxon>Fungi</taxon>
        <taxon>Dikarya</taxon>
        <taxon>Ascomycota</taxon>
        <taxon>Pezizomycotina</taxon>
        <taxon>Dothideomycetes</taxon>
        <taxon>Pleosporomycetidae</taxon>
        <taxon>Pleosporales</taxon>
        <taxon>Pleosporales incertae sedis</taxon>
        <taxon>Massariosphaeria</taxon>
    </lineage>
</organism>
<comment type="caution">
    <text evidence="2">The sequence shown here is derived from an EMBL/GenBank/DDBJ whole genome shotgun (WGS) entry which is preliminary data.</text>
</comment>
<dbReference type="GO" id="GO:0016788">
    <property type="term" value="F:hydrolase activity, acting on ester bonds"/>
    <property type="evidence" value="ECO:0007669"/>
    <property type="project" value="TreeGrafter"/>
</dbReference>
<dbReference type="AlphaFoldDB" id="A0A7C8I6I8"/>
<dbReference type="Pfam" id="PF00149">
    <property type="entry name" value="Metallophos"/>
    <property type="match status" value="1"/>
</dbReference>
<proteinExistence type="predicted"/>
<keyword evidence="3" id="KW-1185">Reference proteome</keyword>
<sequence length="421" mass="46168">MRYSLLADSLLYPNSSNPAAPLSFSAAGTFQISIFEDLHFGENAWDSWGPQQDINSVSVLNRILDSESPGLVVLNGDLITGDNAFIENATVYIEQIVGPLLQRNLPWASAYGNHDHQFNLSADDLLAHEQRWPNSRTQKMVDTPNAGTSNYYLPVYGNNCTDSDACTPELLLWFFDSRGGARFQERTADGQQIGLENWVDTSVVDWFQRTHAALAHRHQKVLPSLAFVHIPTFASLAFQHTGVHAHHEPGINDDVPLSPQAQGWCPDGTTNDGSCDYGGQDVPFMRAIASLPGLIAVFSGHDHGDTWCYKWDAQLPNMSVAGNGVNLCFGQHSGYGGYGNWERGARQVHIGKAQLDALEADTWIRLEGGKVVGKVALNATYGRDWYPETENTKTSCPSCNYTAVNVSPRLDTAKTIGQGEL</sequence>
<evidence type="ECO:0000313" key="2">
    <source>
        <dbReference type="EMBL" id="KAF2871994.1"/>
    </source>
</evidence>
<dbReference type="OrthoDB" id="783096at2759"/>
<dbReference type="CDD" id="cd07383">
    <property type="entry name" value="MPP_Dcr2"/>
    <property type="match status" value="1"/>
</dbReference>
<dbReference type="Gene3D" id="3.60.21.10">
    <property type="match status" value="1"/>
</dbReference>
<dbReference type="InterPro" id="IPR004843">
    <property type="entry name" value="Calcineurin-like_PHP"/>
</dbReference>
<dbReference type="GO" id="GO:0005737">
    <property type="term" value="C:cytoplasm"/>
    <property type="evidence" value="ECO:0007669"/>
    <property type="project" value="TreeGrafter"/>
</dbReference>